<name>A0AA36C149_OCTVU</name>
<accession>A0AA36C149</accession>
<evidence type="ECO:0000313" key="11">
    <source>
        <dbReference type="EMBL" id="CAI9743654.1"/>
    </source>
</evidence>
<protein>
    <submittedName>
        <fullName evidence="11">---NA</fullName>
    </submittedName>
</protein>
<evidence type="ECO:0000256" key="8">
    <source>
        <dbReference type="ARBA" id="ARBA00023242"/>
    </source>
</evidence>
<gene>
    <name evidence="11" type="ORF">OCTVUL_1B000654</name>
</gene>
<dbReference type="FunFam" id="3.30.160.60:FF:000340">
    <property type="entry name" value="zinc finger protein 473 isoform X1"/>
    <property type="match status" value="1"/>
</dbReference>
<proteinExistence type="predicted"/>
<evidence type="ECO:0000256" key="6">
    <source>
        <dbReference type="ARBA" id="ARBA00023015"/>
    </source>
</evidence>
<keyword evidence="2" id="KW-0479">Metal-binding</keyword>
<evidence type="ECO:0000256" key="7">
    <source>
        <dbReference type="ARBA" id="ARBA00023163"/>
    </source>
</evidence>
<comment type="subcellular location">
    <subcellularLocation>
        <location evidence="1">Nucleus</location>
    </subcellularLocation>
</comment>
<dbReference type="PROSITE" id="PS00028">
    <property type="entry name" value="ZINC_FINGER_C2H2_1"/>
    <property type="match status" value="1"/>
</dbReference>
<evidence type="ECO:0000256" key="1">
    <source>
        <dbReference type="ARBA" id="ARBA00004123"/>
    </source>
</evidence>
<feature type="domain" description="C2H2-type" evidence="10">
    <location>
        <begin position="24"/>
        <end position="51"/>
    </location>
</feature>
<dbReference type="GO" id="GO:0001227">
    <property type="term" value="F:DNA-binding transcription repressor activity, RNA polymerase II-specific"/>
    <property type="evidence" value="ECO:0007669"/>
    <property type="project" value="TreeGrafter"/>
</dbReference>
<keyword evidence="3" id="KW-0677">Repeat</keyword>
<dbReference type="InterPro" id="IPR013087">
    <property type="entry name" value="Znf_C2H2_type"/>
</dbReference>
<dbReference type="PANTHER" id="PTHR24399">
    <property type="entry name" value="ZINC FINGER AND BTB DOMAIN-CONTAINING"/>
    <property type="match status" value="1"/>
</dbReference>
<evidence type="ECO:0000313" key="12">
    <source>
        <dbReference type="Proteomes" id="UP001162480"/>
    </source>
</evidence>
<keyword evidence="7" id="KW-0804">Transcription</keyword>
<dbReference type="GO" id="GO:0001817">
    <property type="term" value="P:regulation of cytokine production"/>
    <property type="evidence" value="ECO:0007669"/>
    <property type="project" value="TreeGrafter"/>
</dbReference>
<evidence type="ECO:0000256" key="3">
    <source>
        <dbReference type="ARBA" id="ARBA00022737"/>
    </source>
</evidence>
<reference evidence="11" key="1">
    <citation type="submission" date="2023-08" db="EMBL/GenBank/DDBJ databases">
        <authorList>
            <person name="Alioto T."/>
            <person name="Alioto T."/>
            <person name="Gomez Garrido J."/>
        </authorList>
    </citation>
    <scope>NUCLEOTIDE SEQUENCE</scope>
</reference>
<dbReference type="Pfam" id="PF00096">
    <property type="entry name" value="zf-C2H2"/>
    <property type="match status" value="1"/>
</dbReference>
<keyword evidence="12" id="KW-1185">Reference proteome</keyword>
<keyword evidence="6" id="KW-0805">Transcription regulation</keyword>
<dbReference type="InterPro" id="IPR036236">
    <property type="entry name" value="Znf_C2H2_sf"/>
</dbReference>
<evidence type="ECO:0000256" key="2">
    <source>
        <dbReference type="ARBA" id="ARBA00022723"/>
    </source>
</evidence>
<dbReference type="GO" id="GO:0002682">
    <property type="term" value="P:regulation of immune system process"/>
    <property type="evidence" value="ECO:0007669"/>
    <property type="project" value="TreeGrafter"/>
</dbReference>
<organism evidence="11 12">
    <name type="scientific">Octopus vulgaris</name>
    <name type="common">Common octopus</name>
    <dbReference type="NCBI Taxonomy" id="6645"/>
    <lineage>
        <taxon>Eukaryota</taxon>
        <taxon>Metazoa</taxon>
        <taxon>Spiralia</taxon>
        <taxon>Lophotrochozoa</taxon>
        <taxon>Mollusca</taxon>
        <taxon>Cephalopoda</taxon>
        <taxon>Coleoidea</taxon>
        <taxon>Octopodiformes</taxon>
        <taxon>Octopoda</taxon>
        <taxon>Incirrata</taxon>
        <taxon>Octopodidae</taxon>
        <taxon>Octopus</taxon>
    </lineage>
</organism>
<dbReference type="SUPFAM" id="SSF57667">
    <property type="entry name" value="beta-beta-alpha zinc fingers"/>
    <property type="match status" value="1"/>
</dbReference>
<evidence type="ECO:0000256" key="4">
    <source>
        <dbReference type="ARBA" id="ARBA00022771"/>
    </source>
</evidence>
<evidence type="ECO:0000256" key="9">
    <source>
        <dbReference type="PROSITE-ProRule" id="PRU00042"/>
    </source>
</evidence>
<keyword evidence="4 9" id="KW-0863">Zinc-finger</keyword>
<dbReference type="PROSITE" id="PS50157">
    <property type="entry name" value="ZINC_FINGER_C2H2_2"/>
    <property type="match status" value="1"/>
</dbReference>
<dbReference type="Gene3D" id="3.30.160.60">
    <property type="entry name" value="Classic Zinc Finger"/>
    <property type="match status" value="2"/>
</dbReference>
<evidence type="ECO:0000259" key="10">
    <source>
        <dbReference type="PROSITE" id="PS50157"/>
    </source>
</evidence>
<dbReference type="PANTHER" id="PTHR24399:SF23">
    <property type="entry name" value="C2H2-TYPE DOMAIN-CONTAINING PROTEIN"/>
    <property type="match status" value="1"/>
</dbReference>
<dbReference type="GO" id="GO:0008270">
    <property type="term" value="F:zinc ion binding"/>
    <property type="evidence" value="ECO:0007669"/>
    <property type="project" value="UniProtKB-KW"/>
</dbReference>
<keyword evidence="8" id="KW-0539">Nucleus</keyword>
<sequence length="66" mass="7577">MNLIREKLCHGYICGKSFSRRPNLTCGICGKSFSQISTLISHKSIHTREKQYQCNICGMAFSHKRK</sequence>
<dbReference type="Proteomes" id="UP001162480">
    <property type="component" value="Chromosome 29"/>
</dbReference>
<dbReference type="AlphaFoldDB" id="A0AA36C149"/>
<dbReference type="GO" id="GO:0005654">
    <property type="term" value="C:nucleoplasm"/>
    <property type="evidence" value="ECO:0007669"/>
    <property type="project" value="TreeGrafter"/>
</dbReference>
<dbReference type="GO" id="GO:0000978">
    <property type="term" value="F:RNA polymerase II cis-regulatory region sequence-specific DNA binding"/>
    <property type="evidence" value="ECO:0007669"/>
    <property type="project" value="TreeGrafter"/>
</dbReference>
<dbReference type="EMBL" id="OX597842">
    <property type="protein sequence ID" value="CAI9743654.1"/>
    <property type="molecule type" value="Genomic_DNA"/>
</dbReference>
<evidence type="ECO:0000256" key="5">
    <source>
        <dbReference type="ARBA" id="ARBA00022833"/>
    </source>
</evidence>
<keyword evidence="5" id="KW-0862">Zinc</keyword>